<comment type="caution">
    <text evidence="3">The sequence shown here is derived from an EMBL/GenBank/DDBJ whole genome shotgun (WGS) entry which is preliminary data.</text>
</comment>
<dbReference type="PROSITE" id="PS51257">
    <property type="entry name" value="PROKAR_LIPOPROTEIN"/>
    <property type="match status" value="1"/>
</dbReference>
<evidence type="ECO:0000313" key="4">
    <source>
        <dbReference type="Proteomes" id="UP001165060"/>
    </source>
</evidence>
<dbReference type="Proteomes" id="UP001165060">
    <property type="component" value="Unassembled WGS sequence"/>
</dbReference>
<evidence type="ECO:0000256" key="1">
    <source>
        <dbReference type="SAM" id="SignalP"/>
    </source>
</evidence>
<dbReference type="EMBL" id="BRYB01002290">
    <property type="protein sequence ID" value="GMI42516.1"/>
    <property type="molecule type" value="Genomic_DNA"/>
</dbReference>
<sequence length="1020" mass="108027">MRSFLYLSFLLAPSIASLPPPFPSPPYSSSSCPHHDPVCGGDGTPNKGPFCFSVGDYRVRVATPSSGSHVAVTSPIPYYLPAAPTDSVVVHEASGVIVPSSFLDTATSASGSVSFEAPASTQANDTFSVYYRPFNFTLTAWCGHTSSYMTSSPFSPAPAAFSPAPFVNPSAPVESRTSFDARPWPEQLASAAEMSALAGAHPSLPFLAFATAVSNATLDAVRSARALPRAFLAGPRLSVAVEGRVGGSAVAQVTVLAHAGPLAGVRLEFGGFEGLDAGGFTCVNTDGVDFRGGEWSGVVGVEEGRVQTLYALLPLGGAPAGEYEGTVSVVVEGGGGQDIEVVVSVVDEARGPYDDMYSLERLAWLNSRLGAEEEVTKGYKPLELIGGGVKSLSAVVTGTPPGEAANTVIGGIVAKAGGGEKELLVDGVEFTVGGIEFGAAILSDVTLTDTKASWAAVSEADGGGVELKTETVLSFDGYMEVTVTVSVGADLEIDSAALSFTVDGEYQHGLGLVGGAAEEDAVWTWEGSEGGLTNIVWVGGVEGGLRLQLLDASDDNSGAPQYVIPDDLVAEWAGTDKKGGIKISPGDGEVQVTAYTGALSLRAGQPTTWKFSLLVTPVKPFDYGGLYHNRYFQDPYGKFTPTPLDDLEEMGANVAVVHQGSGLNRYINYPFLPQSCEPLKEHVQDAKTRGMRVKIYYTIRELTTHATELFALRSLQGEIFPVGDPVETGNVGDAFLVEHLEEDYVAAWWTLLEDGERDQAILNNGTSRWANYYAEGLQWLVGEEGGPMIDGIYLDGIAYDREMFARLRRAADATKDGVLFDLHTGESNYQLGGHMAFLDSLWIGEGVDYDGTPEHWLVVISGMIWGLPSQMLTNGYVYRGLLFGMTNRAGWNSFDDNHNAEVWALWDDFGIDHADMVGWWEGGSGVEVKGKGGEDVQVKATVWRKTDERKALLVLGSWEEDDVDVVLDVDWVVVTGSQAGGASAPRMDGLQNATKVDVDGVLRVGGGGGGGWVILLEGSE</sequence>
<evidence type="ECO:0000313" key="3">
    <source>
        <dbReference type="EMBL" id="GMI42516.1"/>
    </source>
</evidence>
<keyword evidence="1" id="KW-0732">Signal</keyword>
<feature type="chain" id="PRO_5047401440" description="Glycoside hydrolase 123-like N-terminal domain-containing protein" evidence="1">
    <location>
        <begin position="17"/>
        <end position="1020"/>
    </location>
</feature>
<gene>
    <name evidence="3" type="ORF">TeGR_g4240</name>
</gene>
<accession>A0ABQ6N8J1</accession>
<organism evidence="3 4">
    <name type="scientific">Tetraparma gracilis</name>
    <dbReference type="NCBI Taxonomy" id="2962635"/>
    <lineage>
        <taxon>Eukaryota</taxon>
        <taxon>Sar</taxon>
        <taxon>Stramenopiles</taxon>
        <taxon>Ochrophyta</taxon>
        <taxon>Bolidophyceae</taxon>
        <taxon>Parmales</taxon>
        <taxon>Triparmaceae</taxon>
        <taxon>Tetraparma</taxon>
    </lineage>
</organism>
<proteinExistence type="predicted"/>
<reference evidence="3 4" key="1">
    <citation type="journal article" date="2023" name="Commun. Biol.">
        <title>Genome analysis of Parmales, the sister group of diatoms, reveals the evolutionary specialization of diatoms from phago-mixotrophs to photoautotrophs.</title>
        <authorList>
            <person name="Ban H."/>
            <person name="Sato S."/>
            <person name="Yoshikawa S."/>
            <person name="Yamada K."/>
            <person name="Nakamura Y."/>
            <person name="Ichinomiya M."/>
            <person name="Sato N."/>
            <person name="Blanc-Mathieu R."/>
            <person name="Endo H."/>
            <person name="Kuwata A."/>
            <person name="Ogata H."/>
        </authorList>
    </citation>
    <scope>NUCLEOTIDE SEQUENCE [LARGE SCALE GENOMIC DNA]</scope>
</reference>
<name>A0ABQ6N8J1_9STRA</name>
<protein>
    <recommendedName>
        <fullName evidence="2">Glycoside hydrolase 123-like N-terminal domain-containing protein</fullName>
    </recommendedName>
</protein>
<keyword evidence="4" id="KW-1185">Reference proteome</keyword>
<feature type="signal peptide" evidence="1">
    <location>
        <begin position="1"/>
        <end position="16"/>
    </location>
</feature>
<dbReference type="InterPro" id="IPR045711">
    <property type="entry name" value="GH123-like_N"/>
</dbReference>
<feature type="domain" description="Glycoside hydrolase 123-like N-terminal" evidence="2">
    <location>
        <begin position="86"/>
        <end position="1015"/>
    </location>
</feature>
<dbReference type="Pfam" id="PF19543">
    <property type="entry name" value="GH123_N"/>
    <property type="match status" value="1"/>
</dbReference>
<evidence type="ECO:0000259" key="2">
    <source>
        <dbReference type="Pfam" id="PF19543"/>
    </source>
</evidence>